<dbReference type="Gene3D" id="3.20.20.80">
    <property type="entry name" value="Glycosidases"/>
    <property type="match status" value="1"/>
</dbReference>
<proteinExistence type="inferred from homology"/>
<keyword evidence="7" id="KW-1185">Reference proteome</keyword>
<organism evidence="6 7">
    <name type="scientific">Sphingomonas piscis</name>
    <dbReference type="NCBI Taxonomy" id="2714943"/>
    <lineage>
        <taxon>Bacteria</taxon>
        <taxon>Pseudomonadati</taxon>
        <taxon>Pseudomonadota</taxon>
        <taxon>Alphaproteobacteria</taxon>
        <taxon>Sphingomonadales</taxon>
        <taxon>Sphingomonadaceae</taxon>
        <taxon>Sphingomonas</taxon>
    </lineage>
</organism>
<dbReference type="GO" id="GO:0004553">
    <property type="term" value="F:hydrolase activity, hydrolyzing O-glycosyl compounds"/>
    <property type="evidence" value="ECO:0007669"/>
    <property type="project" value="InterPro"/>
</dbReference>
<name>A0A6G7YT61_9SPHN</name>
<dbReference type="Proteomes" id="UP000503222">
    <property type="component" value="Chromosome"/>
</dbReference>
<dbReference type="InterPro" id="IPR018087">
    <property type="entry name" value="Glyco_hydro_5_CS"/>
</dbReference>
<evidence type="ECO:0000256" key="1">
    <source>
        <dbReference type="ARBA" id="ARBA00022801"/>
    </source>
</evidence>
<evidence type="ECO:0000256" key="4">
    <source>
        <dbReference type="SAM" id="MobiDB-lite"/>
    </source>
</evidence>
<comment type="similarity">
    <text evidence="3">Belongs to the glycosyl hydrolase 5 (cellulase A) family.</text>
</comment>
<sequence length="312" mass="34755">MTGATTAAARTPVQEHGALRVQGNRIVDQHGKHVVLRGMSLFWSQWQGKYYNRAVVRTLAKDWHADVVRAAMGVHSGGYLERPAAEMRKVEKVIDAAIAEGIYVIVDWHAHDPEPKAAADFFARIARNYGRHPNIIYETYNEPLPKHGWAAVLKPYHNQVIASIRAADPDNLIVAGTRSWSQDVDEAAADPLADPNTAYTLHFYAGTHRQPLRDKADRAMKLGAALFVTEWGSTDANGNGNVDVAETRRWFDFMEKNKLSYLNWSIADKNESSAALLPGASPSGKWPDNMISQSGKLTRDQLRRMNTTRKGN</sequence>
<dbReference type="SUPFAM" id="SSF51445">
    <property type="entry name" value="(Trans)glycosidases"/>
    <property type="match status" value="1"/>
</dbReference>
<dbReference type="GO" id="GO:0000272">
    <property type="term" value="P:polysaccharide catabolic process"/>
    <property type="evidence" value="ECO:0007669"/>
    <property type="project" value="InterPro"/>
</dbReference>
<feature type="domain" description="Glycoside hydrolase family 5" evidence="5">
    <location>
        <begin position="27"/>
        <end position="269"/>
    </location>
</feature>
<dbReference type="PANTHER" id="PTHR34142:SF1">
    <property type="entry name" value="GLYCOSIDE HYDROLASE FAMILY 5 DOMAIN-CONTAINING PROTEIN"/>
    <property type="match status" value="1"/>
</dbReference>
<protein>
    <submittedName>
        <fullName evidence="6">Glycoside hydrolase family 5 protein</fullName>
    </submittedName>
</protein>
<keyword evidence="1 3" id="KW-0378">Hydrolase</keyword>
<reference evidence="6 7" key="1">
    <citation type="submission" date="2020-03" db="EMBL/GenBank/DDBJ databases">
        <title>Sphingomonas sp. nov., isolated from fish.</title>
        <authorList>
            <person name="Hyun D.-W."/>
            <person name="Bae J.-W."/>
        </authorList>
    </citation>
    <scope>NUCLEOTIDE SEQUENCE [LARGE SCALE GENOMIC DNA]</scope>
    <source>
        <strain evidence="6 7">HDW15B</strain>
    </source>
</reference>
<dbReference type="PROSITE" id="PS00659">
    <property type="entry name" value="GLYCOSYL_HYDROL_F5"/>
    <property type="match status" value="1"/>
</dbReference>
<keyword evidence="2 3" id="KW-0326">Glycosidase</keyword>
<feature type="region of interest" description="Disordered" evidence="4">
    <location>
        <begin position="278"/>
        <end position="312"/>
    </location>
</feature>
<dbReference type="EMBL" id="CP049869">
    <property type="protein sequence ID" value="QIK79927.1"/>
    <property type="molecule type" value="Genomic_DNA"/>
</dbReference>
<dbReference type="InterPro" id="IPR001547">
    <property type="entry name" value="Glyco_hydro_5"/>
</dbReference>
<evidence type="ECO:0000313" key="6">
    <source>
        <dbReference type="EMBL" id="QIK79927.1"/>
    </source>
</evidence>
<dbReference type="Pfam" id="PF00150">
    <property type="entry name" value="Cellulase"/>
    <property type="match status" value="1"/>
</dbReference>
<accession>A0A6G7YT61</accession>
<evidence type="ECO:0000259" key="5">
    <source>
        <dbReference type="Pfam" id="PF00150"/>
    </source>
</evidence>
<evidence type="ECO:0000256" key="3">
    <source>
        <dbReference type="RuleBase" id="RU361153"/>
    </source>
</evidence>
<dbReference type="AlphaFoldDB" id="A0A6G7YT61"/>
<gene>
    <name evidence="6" type="ORF">G7077_04030</name>
</gene>
<dbReference type="KEGG" id="spii:G7077_04030"/>
<dbReference type="PANTHER" id="PTHR34142">
    <property type="entry name" value="ENDO-BETA-1,4-GLUCANASE A"/>
    <property type="match status" value="1"/>
</dbReference>
<evidence type="ECO:0000313" key="7">
    <source>
        <dbReference type="Proteomes" id="UP000503222"/>
    </source>
</evidence>
<dbReference type="InterPro" id="IPR017853">
    <property type="entry name" value="GH"/>
</dbReference>
<evidence type="ECO:0000256" key="2">
    <source>
        <dbReference type="ARBA" id="ARBA00023295"/>
    </source>
</evidence>